<feature type="non-terminal residue" evidence="3">
    <location>
        <position position="1"/>
    </location>
</feature>
<sequence>DLIINIETGGNAALNVILNNTDFGGLIKNATVKYSWAFGTGDLLDANNDGIYSAVLRGVPEGSYAIIITAFANDNYYFESYEIIVTAITKTTADNPLYQILFIISIIGAAVLGSYLFAYQKYLKYPKSVRKVRKYRKSLKRKTEPSTNIISRKKAITSLYKEELHKTTNVLKVKPPVSLAKSGSIEKSPPKYTQVSEPKKPKLDTDKLIDKSLEKKAELDKLVKDTLENGENP</sequence>
<dbReference type="EMBL" id="LAZR01018177">
    <property type="protein sequence ID" value="KKL97393.1"/>
    <property type="molecule type" value="Genomic_DNA"/>
</dbReference>
<feature type="compositionally biased region" description="Basic and acidic residues" evidence="1">
    <location>
        <begin position="197"/>
        <end position="208"/>
    </location>
</feature>
<feature type="transmembrane region" description="Helical" evidence="2">
    <location>
        <begin position="97"/>
        <end position="118"/>
    </location>
</feature>
<evidence type="ECO:0008006" key="4">
    <source>
        <dbReference type="Google" id="ProtNLM"/>
    </source>
</evidence>
<gene>
    <name evidence="3" type="ORF">LCGC14_1834920</name>
</gene>
<evidence type="ECO:0000256" key="2">
    <source>
        <dbReference type="SAM" id="Phobius"/>
    </source>
</evidence>
<keyword evidence="2" id="KW-0812">Transmembrane</keyword>
<evidence type="ECO:0000256" key="1">
    <source>
        <dbReference type="SAM" id="MobiDB-lite"/>
    </source>
</evidence>
<feature type="region of interest" description="Disordered" evidence="1">
    <location>
        <begin position="180"/>
        <end position="208"/>
    </location>
</feature>
<keyword evidence="2" id="KW-0472">Membrane</keyword>
<reference evidence="3" key="1">
    <citation type="journal article" date="2015" name="Nature">
        <title>Complex archaea that bridge the gap between prokaryotes and eukaryotes.</title>
        <authorList>
            <person name="Spang A."/>
            <person name="Saw J.H."/>
            <person name="Jorgensen S.L."/>
            <person name="Zaremba-Niedzwiedzka K."/>
            <person name="Martijn J."/>
            <person name="Lind A.E."/>
            <person name="van Eijk R."/>
            <person name="Schleper C."/>
            <person name="Guy L."/>
            <person name="Ettema T.J."/>
        </authorList>
    </citation>
    <scope>NUCLEOTIDE SEQUENCE</scope>
</reference>
<evidence type="ECO:0000313" key="3">
    <source>
        <dbReference type="EMBL" id="KKL97393.1"/>
    </source>
</evidence>
<protein>
    <recommendedName>
        <fullName evidence="4">PKD domain-containing protein</fullName>
    </recommendedName>
</protein>
<keyword evidence="2" id="KW-1133">Transmembrane helix</keyword>
<organism evidence="3">
    <name type="scientific">marine sediment metagenome</name>
    <dbReference type="NCBI Taxonomy" id="412755"/>
    <lineage>
        <taxon>unclassified sequences</taxon>
        <taxon>metagenomes</taxon>
        <taxon>ecological metagenomes</taxon>
    </lineage>
</organism>
<dbReference type="AlphaFoldDB" id="A0A0F9GF56"/>
<comment type="caution">
    <text evidence="3">The sequence shown here is derived from an EMBL/GenBank/DDBJ whole genome shotgun (WGS) entry which is preliminary data.</text>
</comment>
<proteinExistence type="predicted"/>
<accession>A0A0F9GF56</accession>
<name>A0A0F9GF56_9ZZZZ</name>